<reference evidence="10" key="2">
    <citation type="journal article" date="2014" name="BMC Genomics">
        <title>A genomic perspective to assessing quality of mass-reared SIT flies used in Mediterranean fruit fly (Ceratitis capitata) eradication in California.</title>
        <authorList>
            <person name="Calla B."/>
            <person name="Hall B."/>
            <person name="Hou S."/>
            <person name="Geib S.M."/>
        </authorList>
    </citation>
    <scope>NUCLEOTIDE SEQUENCE</scope>
</reference>
<dbReference type="KEGG" id="ccat:101454254"/>
<dbReference type="Pfam" id="PF00338">
    <property type="entry name" value="Ribosomal_S10"/>
    <property type="match status" value="1"/>
</dbReference>
<dbReference type="EMBL" id="GAMC01001257">
    <property type="protein sequence ID" value="JAC05299.1"/>
    <property type="molecule type" value="mRNA"/>
</dbReference>
<dbReference type="AlphaFoldDB" id="W8C689"/>
<dbReference type="PANTHER" id="PTHR13334">
    <property type="entry name" value="MITOCHONDRIAL 28S RIBOSOMAL PROTEIN S10"/>
    <property type="match status" value="1"/>
</dbReference>
<evidence type="ECO:0000256" key="2">
    <source>
        <dbReference type="ARBA" id="ARBA00007102"/>
    </source>
</evidence>
<keyword evidence="3 10" id="KW-0689">Ribosomal protein</keyword>
<evidence type="ECO:0000256" key="6">
    <source>
        <dbReference type="ARBA" id="ARBA00035261"/>
    </source>
</evidence>
<protein>
    <recommendedName>
        <fullName evidence="6">Small ribosomal subunit protein uS10m</fullName>
    </recommendedName>
    <alternativeName>
        <fullName evidence="7">28S ribosomal protein S10, mitochondrial</fullName>
    </alternativeName>
</protein>
<dbReference type="EMBL" id="CAJHJT010000001">
    <property type="protein sequence ID" value="CAD6991465.1"/>
    <property type="molecule type" value="Genomic_DNA"/>
</dbReference>
<evidence type="ECO:0000313" key="9">
    <source>
        <dbReference type="EMBL" id="CAD6991465.1"/>
    </source>
</evidence>
<feature type="domain" description="Small ribosomal subunit protein uS10" evidence="8">
    <location>
        <begin position="61"/>
        <end position="159"/>
    </location>
</feature>
<keyword evidence="4" id="KW-0496">Mitochondrion</keyword>
<dbReference type="InterPro" id="IPR027486">
    <property type="entry name" value="Ribosomal_uS10_dom"/>
</dbReference>
<dbReference type="Proteomes" id="UP000606786">
    <property type="component" value="Unassembled WGS sequence"/>
</dbReference>
<evidence type="ECO:0000256" key="1">
    <source>
        <dbReference type="ARBA" id="ARBA00004173"/>
    </source>
</evidence>
<dbReference type="OrthoDB" id="366214at2759"/>
<evidence type="ECO:0000256" key="4">
    <source>
        <dbReference type="ARBA" id="ARBA00023128"/>
    </source>
</evidence>
<evidence type="ECO:0000313" key="10">
    <source>
        <dbReference type="EMBL" id="JAC05299.1"/>
    </source>
</evidence>
<comment type="similarity">
    <text evidence="2">Belongs to the universal ribosomal protein uS10 family.</text>
</comment>
<sequence length="177" mass="20018">MSALRNLFTQRASTGLSLHRLTSALYSTNASAGSTVVTQNVASPAANVAAVEKDKLFSKLEIELRGVDPAVLKSYAWFATTAASHLNIETGKCWAERKPYHDRLTLLKSVHIYKKHRVQYEVRTYFRYLNFHKLTGSTLDTFLEYIERNLPEGVALNATKTEIQEIPEHLRQPPNEI</sequence>
<dbReference type="InterPro" id="IPR040055">
    <property type="entry name" value="Ribosomal_uS10m"/>
</dbReference>
<evidence type="ECO:0000313" key="11">
    <source>
        <dbReference type="Proteomes" id="UP000606786"/>
    </source>
</evidence>
<dbReference type="PANTHER" id="PTHR13334:SF4">
    <property type="entry name" value="SMALL RIBOSOMAL SUBUNIT PROTEIN US10M"/>
    <property type="match status" value="1"/>
</dbReference>
<evidence type="ECO:0000256" key="3">
    <source>
        <dbReference type="ARBA" id="ARBA00022980"/>
    </source>
</evidence>
<evidence type="ECO:0000256" key="5">
    <source>
        <dbReference type="ARBA" id="ARBA00023274"/>
    </source>
</evidence>
<reference evidence="10" key="1">
    <citation type="submission" date="2013-07" db="EMBL/GenBank/DDBJ databases">
        <authorList>
            <person name="Geib S."/>
        </authorList>
    </citation>
    <scope>NUCLEOTIDE SEQUENCE</scope>
</reference>
<proteinExistence type="evidence at transcript level"/>
<dbReference type="InterPro" id="IPR036838">
    <property type="entry name" value="Ribosomal_uS10_dom_sf"/>
</dbReference>
<dbReference type="GO" id="GO:0005763">
    <property type="term" value="C:mitochondrial small ribosomal subunit"/>
    <property type="evidence" value="ECO:0007669"/>
    <property type="project" value="InterPro"/>
</dbReference>
<name>W8C689_CERCA</name>
<accession>W8C689</accession>
<comment type="subcellular location">
    <subcellularLocation>
        <location evidence="1">Mitochondrion</location>
    </subcellularLocation>
</comment>
<dbReference type="CTD" id="55173"/>
<dbReference type="SMART" id="SM01403">
    <property type="entry name" value="Ribosomal_S10"/>
    <property type="match status" value="1"/>
</dbReference>
<reference evidence="9" key="3">
    <citation type="submission" date="2020-11" db="EMBL/GenBank/DDBJ databases">
        <authorList>
            <person name="Whitehead M."/>
        </authorList>
    </citation>
    <scope>NUCLEOTIDE SEQUENCE</scope>
    <source>
        <strain evidence="9">EGII</strain>
    </source>
</reference>
<dbReference type="SUPFAM" id="SSF54999">
    <property type="entry name" value="Ribosomal protein S10"/>
    <property type="match status" value="1"/>
</dbReference>
<organism evidence="10">
    <name type="scientific">Ceratitis capitata</name>
    <name type="common">Mediterranean fruit fly</name>
    <name type="synonym">Tephritis capitata</name>
    <dbReference type="NCBI Taxonomy" id="7213"/>
    <lineage>
        <taxon>Eukaryota</taxon>
        <taxon>Metazoa</taxon>
        <taxon>Ecdysozoa</taxon>
        <taxon>Arthropoda</taxon>
        <taxon>Hexapoda</taxon>
        <taxon>Insecta</taxon>
        <taxon>Pterygota</taxon>
        <taxon>Neoptera</taxon>
        <taxon>Endopterygota</taxon>
        <taxon>Diptera</taxon>
        <taxon>Brachycera</taxon>
        <taxon>Muscomorpha</taxon>
        <taxon>Tephritoidea</taxon>
        <taxon>Tephritidae</taxon>
        <taxon>Ceratitis</taxon>
        <taxon>Ceratitis</taxon>
    </lineage>
</organism>
<evidence type="ECO:0000259" key="8">
    <source>
        <dbReference type="SMART" id="SM01403"/>
    </source>
</evidence>
<evidence type="ECO:0000256" key="7">
    <source>
        <dbReference type="ARBA" id="ARBA00035544"/>
    </source>
</evidence>
<gene>
    <name evidence="10" type="primary">RT10</name>
    <name evidence="9" type="ORF">CCAP1982_LOCUS390</name>
</gene>
<dbReference type="GeneID" id="101454254"/>
<keyword evidence="11" id="KW-1185">Reference proteome</keyword>
<keyword evidence="5" id="KW-0687">Ribonucleoprotein</keyword>
<dbReference type="Gene3D" id="3.30.70.600">
    <property type="entry name" value="Ribosomal protein S10 domain"/>
    <property type="match status" value="1"/>
</dbReference>